<dbReference type="GO" id="GO:0005975">
    <property type="term" value="P:carbohydrate metabolic process"/>
    <property type="evidence" value="ECO:0007669"/>
    <property type="project" value="InterPro"/>
</dbReference>
<proteinExistence type="predicted"/>
<organism evidence="1">
    <name type="scientific">gut metagenome</name>
    <dbReference type="NCBI Taxonomy" id="749906"/>
    <lineage>
        <taxon>unclassified sequences</taxon>
        <taxon>metagenomes</taxon>
        <taxon>organismal metagenomes</taxon>
    </lineage>
</organism>
<dbReference type="PANTHER" id="PTHR37322:SF3">
    <property type="entry name" value="CHONDROITIN SULFATE ABC EXOLYASE"/>
    <property type="match status" value="1"/>
</dbReference>
<dbReference type="EMBL" id="AMCI01002998">
    <property type="protein sequence ID" value="EJX01323.1"/>
    <property type="molecule type" value="Genomic_DNA"/>
</dbReference>
<dbReference type="GO" id="GO:0006027">
    <property type="term" value="P:glycosaminoglycan catabolic process"/>
    <property type="evidence" value="ECO:0007669"/>
    <property type="project" value="InterPro"/>
</dbReference>
<dbReference type="GO" id="GO:0005576">
    <property type="term" value="C:extracellular region"/>
    <property type="evidence" value="ECO:0007669"/>
    <property type="project" value="InterPro"/>
</dbReference>
<gene>
    <name evidence="1" type="ORF">EVA_10580</name>
</gene>
<dbReference type="InterPro" id="IPR014718">
    <property type="entry name" value="GH-type_carb-bd"/>
</dbReference>
<dbReference type="GO" id="GO:0016837">
    <property type="term" value="F:carbon-oxygen lyase activity, acting on polysaccharides"/>
    <property type="evidence" value="ECO:0007669"/>
    <property type="project" value="TreeGrafter"/>
</dbReference>
<dbReference type="InterPro" id="IPR011071">
    <property type="entry name" value="Lyase_8-like_C"/>
</dbReference>
<dbReference type="SUPFAM" id="SSF49863">
    <property type="entry name" value="Hyaluronate lyase-like, C-terminal domain"/>
    <property type="match status" value="1"/>
</dbReference>
<evidence type="ECO:0000313" key="1">
    <source>
        <dbReference type="EMBL" id="EJX01323.1"/>
    </source>
</evidence>
<dbReference type="InterPro" id="IPR039174">
    <property type="entry name" value="Chondroitin_ABC_lyase"/>
</dbReference>
<sequence length="185" mass="20983">MAEQHSLHEKTRADTQGNFASAWIDHGTAPQQDTYEYLVCIQPTDEELKELTTKQTYQVVQCNQQAHIVTDRLSGITGFALFEALCPTNSDLFLSLPAETLIMHRNEGNRIHISICDPNLNIREKAYTTKEPSRIIQKQLTLKGKWMLENSSNRVNTTEKDGNTILTVLCQHGQPVIFSLNRISK</sequence>
<dbReference type="InterPro" id="IPR011013">
    <property type="entry name" value="Gal_mutarotase_sf_dom"/>
</dbReference>
<dbReference type="GO" id="GO:0042597">
    <property type="term" value="C:periplasmic space"/>
    <property type="evidence" value="ECO:0007669"/>
    <property type="project" value="TreeGrafter"/>
</dbReference>
<dbReference type="AlphaFoldDB" id="J9GHG7"/>
<dbReference type="PANTHER" id="PTHR37322">
    <property type="match status" value="1"/>
</dbReference>
<reference evidence="1" key="1">
    <citation type="journal article" date="2012" name="PLoS ONE">
        <title>Gene sets for utilization of primary and secondary nutrition supplies in the distal gut of endangered iberian lynx.</title>
        <authorList>
            <person name="Alcaide M."/>
            <person name="Messina E."/>
            <person name="Richter M."/>
            <person name="Bargiela R."/>
            <person name="Peplies J."/>
            <person name="Huws S.A."/>
            <person name="Newbold C.J."/>
            <person name="Golyshin P.N."/>
            <person name="Simon M.A."/>
            <person name="Lopez G."/>
            <person name="Yakimov M.M."/>
            <person name="Ferrer M."/>
        </authorList>
    </citation>
    <scope>NUCLEOTIDE SEQUENCE</scope>
</reference>
<dbReference type="Gene3D" id="2.60.220.10">
    <property type="entry name" value="Polysaccharide lyase family 8-like, C-terminal"/>
    <property type="match status" value="1"/>
</dbReference>
<dbReference type="Gene3D" id="2.70.98.10">
    <property type="match status" value="1"/>
</dbReference>
<comment type="caution">
    <text evidence="1">The sequence shown here is derived from an EMBL/GenBank/DDBJ whole genome shotgun (WGS) entry which is preliminary data.</text>
</comment>
<accession>J9GHG7</accession>
<dbReference type="GO" id="GO:0030246">
    <property type="term" value="F:carbohydrate binding"/>
    <property type="evidence" value="ECO:0007669"/>
    <property type="project" value="InterPro"/>
</dbReference>
<protein>
    <submittedName>
        <fullName evidence="1">Chondroitinase</fullName>
    </submittedName>
</protein>
<dbReference type="SUPFAM" id="SSF74650">
    <property type="entry name" value="Galactose mutarotase-like"/>
    <property type="match status" value="1"/>
</dbReference>
<name>J9GHG7_9ZZZZ</name>